<evidence type="ECO:0000313" key="2">
    <source>
        <dbReference type="Proteomes" id="UP000828390"/>
    </source>
</evidence>
<name>A0A9D4LKI7_DREPO</name>
<organism evidence="1 2">
    <name type="scientific">Dreissena polymorpha</name>
    <name type="common">Zebra mussel</name>
    <name type="synonym">Mytilus polymorpha</name>
    <dbReference type="NCBI Taxonomy" id="45954"/>
    <lineage>
        <taxon>Eukaryota</taxon>
        <taxon>Metazoa</taxon>
        <taxon>Spiralia</taxon>
        <taxon>Lophotrochozoa</taxon>
        <taxon>Mollusca</taxon>
        <taxon>Bivalvia</taxon>
        <taxon>Autobranchia</taxon>
        <taxon>Heteroconchia</taxon>
        <taxon>Euheterodonta</taxon>
        <taxon>Imparidentia</taxon>
        <taxon>Neoheterodontei</taxon>
        <taxon>Myida</taxon>
        <taxon>Dreissenoidea</taxon>
        <taxon>Dreissenidae</taxon>
        <taxon>Dreissena</taxon>
    </lineage>
</organism>
<dbReference type="AlphaFoldDB" id="A0A9D4LKI7"/>
<sequence length="58" mass="6687">MYLPLVGCFPSLYAVDLCRNFWCRDEGYSVAHSLASPVQARWWVIVRVLYSIDDSEST</sequence>
<accession>A0A9D4LKI7</accession>
<keyword evidence="2" id="KW-1185">Reference proteome</keyword>
<reference evidence="1" key="2">
    <citation type="submission" date="2020-11" db="EMBL/GenBank/DDBJ databases">
        <authorList>
            <person name="McCartney M.A."/>
            <person name="Auch B."/>
            <person name="Kono T."/>
            <person name="Mallez S."/>
            <person name="Becker A."/>
            <person name="Gohl D.M."/>
            <person name="Silverstein K.A.T."/>
            <person name="Koren S."/>
            <person name="Bechman K.B."/>
            <person name="Herman A."/>
            <person name="Abrahante J.E."/>
            <person name="Garbe J."/>
        </authorList>
    </citation>
    <scope>NUCLEOTIDE SEQUENCE</scope>
    <source>
        <strain evidence="1">Duluth1</strain>
        <tissue evidence="1">Whole animal</tissue>
    </source>
</reference>
<reference evidence="1" key="1">
    <citation type="journal article" date="2019" name="bioRxiv">
        <title>The Genome of the Zebra Mussel, Dreissena polymorpha: A Resource for Invasive Species Research.</title>
        <authorList>
            <person name="McCartney M.A."/>
            <person name="Auch B."/>
            <person name="Kono T."/>
            <person name="Mallez S."/>
            <person name="Zhang Y."/>
            <person name="Obille A."/>
            <person name="Becker A."/>
            <person name="Abrahante J.E."/>
            <person name="Garbe J."/>
            <person name="Badalamenti J.P."/>
            <person name="Herman A."/>
            <person name="Mangelson H."/>
            <person name="Liachko I."/>
            <person name="Sullivan S."/>
            <person name="Sone E.D."/>
            <person name="Koren S."/>
            <person name="Silverstein K.A.T."/>
            <person name="Beckman K.B."/>
            <person name="Gohl D.M."/>
        </authorList>
    </citation>
    <scope>NUCLEOTIDE SEQUENCE</scope>
    <source>
        <strain evidence="1">Duluth1</strain>
        <tissue evidence="1">Whole animal</tissue>
    </source>
</reference>
<dbReference type="EMBL" id="JAIWYP010000003">
    <property type="protein sequence ID" value="KAH3858506.1"/>
    <property type="molecule type" value="Genomic_DNA"/>
</dbReference>
<comment type="caution">
    <text evidence="1">The sequence shown here is derived from an EMBL/GenBank/DDBJ whole genome shotgun (WGS) entry which is preliminary data.</text>
</comment>
<evidence type="ECO:0000313" key="1">
    <source>
        <dbReference type="EMBL" id="KAH3858506.1"/>
    </source>
</evidence>
<dbReference type="Proteomes" id="UP000828390">
    <property type="component" value="Unassembled WGS sequence"/>
</dbReference>
<proteinExistence type="predicted"/>
<protein>
    <submittedName>
        <fullName evidence="1">Uncharacterized protein</fullName>
    </submittedName>
</protein>
<gene>
    <name evidence="1" type="ORF">DPMN_101131</name>
</gene>